<protein>
    <submittedName>
        <fullName evidence="1">Uncharacterized protein</fullName>
    </submittedName>
</protein>
<gene>
    <name evidence="1" type="ORF">CSUB01_11905</name>
</gene>
<name>A0A066XR79_COLSU</name>
<proteinExistence type="predicted"/>
<dbReference type="HOGENOM" id="CLU_1384080_0_0_1"/>
<dbReference type="Proteomes" id="UP000027238">
    <property type="component" value="Unassembled WGS sequence"/>
</dbReference>
<comment type="caution">
    <text evidence="1">The sequence shown here is derived from an EMBL/GenBank/DDBJ whole genome shotgun (WGS) entry which is preliminary data.</text>
</comment>
<accession>A0A066XR79</accession>
<dbReference type="AlphaFoldDB" id="A0A066XR79"/>
<sequence>MATTTTTSETSQDWLEMKKLLFKDDTYLQKLSSNGLFLFLIGRDLADILDGETKRDFHLLLTLAHGKEKMSDRLPKTLAADDDLMVSLKASLRDGGKMDETRSVLKIDADGTTVHLHLHGLLHPGAIEGEISVSSASFVTDGVAHTETMFLSTHDLSKPASTLEFCQVISTSDVDGLAVQLPKGVYPDRVRAWILKK</sequence>
<evidence type="ECO:0000313" key="2">
    <source>
        <dbReference type="Proteomes" id="UP000027238"/>
    </source>
</evidence>
<organism evidence="1 2">
    <name type="scientific">Colletotrichum sublineola</name>
    <name type="common">Sorghum anthracnose fungus</name>
    <dbReference type="NCBI Taxonomy" id="1173701"/>
    <lineage>
        <taxon>Eukaryota</taxon>
        <taxon>Fungi</taxon>
        <taxon>Dikarya</taxon>
        <taxon>Ascomycota</taxon>
        <taxon>Pezizomycotina</taxon>
        <taxon>Sordariomycetes</taxon>
        <taxon>Hypocreomycetidae</taxon>
        <taxon>Glomerellales</taxon>
        <taxon>Glomerellaceae</taxon>
        <taxon>Colletotrichum</taxon>
        <taxon>Colletotrichum graminicola species complex</taxon>
    </lineage>
</organism>
<reference evidence="2" key="1">
    <citation type="journal article" date="2014" name="Genome Announc.">
        <title>Draft genome sequence of Colletotrichum sublineola, a destructive pathogen of cultivated sorghum.</title>
        <authorList>
            <person name="Baroncelli R."/>
            <person name="Sanz-Martin J.M."/>
            <person name="Rech G.E."/>
            <person name="Sukno S.A."/>
            <person name="Thon M.R."/>
        </authorList>
    </citation>
    <scope>NUCLEOTIDE SEQUENCE [LARGE SCALE GENOMIC DNA]</scope>
    <source>
        <strain evidence="2">TX430BB</strain>
    </source>
</reference>
<dbReference type="OrthoDB" id="4822287at2759"/>
<keyword evidence="2" id="KW-1185">Reference proteome</keyword>
<dbReference type="eggNOG" id="ENOG502T61X">
    <property type="taxonomic scope" value="Eukaryota"/>
</dbReference>
<evidence type="ECO:0000313" key="1">
    <source>
        <dbReference type="EMBL" id="KDN70174.1"/>
    </source>
</evidence>
<dbReference type="EMBL" id="JMSE01000383">
    <property type="protein sequence ID" value="KDN70174.1"/>
    <property type="molecule type" value="Genomic_DNA"/>
</dbReference>